<protein>
    <submittedName>
        <fullName evidence="1">Uncharacterized protein</fullName>
    </submittedName>
</protein>
<accession>A0ABT0N3K4</accession>
<dbReference type="Proteomes" id="UP001202831">
    <property type="component" value="Unassembled WGS sequence"/>
</dbReference>
<proteinExistence type="predicted"/>
<sequence>MVVNAESSIESLTHNELVDIFMGRYRTFPNGRSVTVYENASDQQVREAFYRSLVNRNLAQVNAYWARLQFSGRVRQPEEIRNLESLSERIGSTPSAISFVRSSDVTEKMKVVHRFDL</sequence>
<dbReference type="SUPFAM" id="SSF53850">
    <property type="entry name" value="Periplasmic binding protein-like II"/>
    <property type="match status" value="1"/>
</dbReference>
<name>A0ABT0N3K4_9GAMM</name>
<dbReference type="EMBL" id="JAKIKT010000001">
    <property type="protein sequence ID" value="MCL2912451.1"/>
    <property type="molecule type" value="Genomic_DNA"/>
</dbReference>
<dbReference type="RefSeq" id="WP_249247274.1">
    <property type="nucleotide sequence ID" value="NZ_JAKIKT010000001.1"/>
</dbReference>
<keyword evidence="2" id="KW-1185">Reference proteome</keyword>
<organism evidence="1 2">
    <name type="scientific">Shewanella corallii</name>
    <dbReference type="NCBI Taxonomy" id="560080"/>
    <lineage>
        <taxon>Bacteria</taxon>
        <taxon>Pseudomonadati</taxon>
        <taxon>Pseudomonadota</taxon>
        <taxon>Gammaproteobacteria</taxon>
        <taxon>Alteromonadales</taxon>
        <taxon>Shewanellaceae</taxon>
        <taxon>Shewanella</taxon>
    </lineage>
</organism>
<reference evidence="1 2" key="1">
    <citation type="submission" date="2022-01" db="EMBL/GenBank/DDBJ databases">
        <title>Whole genome-based taxonomy of the Shewanellaceae.</title>
        <authorList>
            <person name="Martin-Rodriguez A.J."/>
        </authorList>
    </citation>
    <scope>NUCLEOTIDE SEQUENCE [LARGE SCALE GENOMIC DNA]</scope>
    <source>
        <strain evidence="1 2">DSM 21332</strain>
    </source>
</reference>
<evidence type="ECO:0000313" key="1">
    <source>
        <dbReference type="EMBL" id="MCL2912451.1"/>
    </source>
</evidence>
<gene>
    <name evidence="1" type="ORF">L2725_01410</name>
</gene>
<comment type="caution">
    <text evidence="1">The sequence shown here is derived from an EMBL/GenBank/DDBJ whole genome shotgun (WGS) entry which is preliminary data.</text>
</comment>
<evidence type="ECO:0000313" key="2">
    <source>
        <dbReference type="Proteomes" id="UP001202831"/>
    </source>
</evidence>
<dbReference type="Gene3D" id="3.40.190.10">
    <property type="entry name" value="Periplasmic binding protein-like II"/>
    <property type="match status" value="1"/>
</dbReference>